<evidence type="ECO:0000256" key="1">
    <source>
        <dbReference type="SAM" id="MobiDB-lite"/>
    </source>
</evidence>
<dbReference type="AlphaFoldDB" id="A0A6M3MAC8"/>
<sequence>MAQKKLQRQRSLNPETLADLKEEEDDEVPERGTGRRTGTAKKPTGPKDRLTEEERKERHKKKVG</sequence>
<organism evidence="3">
    <name type="scientific">viral metagenome</name>
    <dbReference type="NCBI Taxonomy" id="1070528"/>
    <lineage>
        <taxon>unclassified sequences</taxon>
        <taxon>metagenomes</taxon>
        <taxon>organismal metagenomes</taxon>
    </lineage>
</organism>
<accession>A0A6M3MAC8</accession>
<feature type="region of interest" description="Disordered" evidence="1">
    <location>
        <begin position="1"/>
        <end position="64"/>
    </location>
</feature>
<dbReference type="EMBL" id="MT143889">
    <property type="protein sequence ID" value="QJB04717.1"/>
    <property type="molecule type" value="Genomic_DNA"/>
</dbReference>
<dbReference type="EMBL" id="MT143697">
    <property type="protein sequence ID" value="QJB00593.1"/>
    <property type="molecule type" value="Genomic_DNA"/>
</dbReference>
<proteinExistence type="predicted"/>
<reference evidence="3" key="1">
    <citation type="submission" date="2020-03" db="EMBL/GenBank/DDBJ databases">
        <title>The deep terrestrial virosphere.</title>
        <authorList>
            <person name="Holmfeldt K."/>
            <person name="Nilsson E."/>
            <person name="Simone D."/>
            <person name="Lopez-Fernandez M."/>
            <person name="Wu X."/>
            <person name="de Brujin I."/>
            <person name="Lundin D."/>
            <person name="Andersson A."/>
            <person name="Bertilsson S."/>
            <person name="Dopson M."/>
        </authorList>
    </citation>
    <scope>NUCLEOTIDE SEQUENCE</scope>
    <source>
        <strain evidence="2">MM171A00331</strain>
        <strain evidence="3">MM171B00210</strain>
    </source>
</reference>
<feature type="compositionally biased region" description="Basic and acidic residues" evidence="1">
    <location>
        <begin position="45"/>
        <end position="56"/>
    </location>
</feature>
<evidence type="ECO:0000313" key="3">
    <source>
        <dbReference type="EMBL" id="QJB04717.1"/>
    </source>
</evidence>
<protein>
    <submittedName>
        <fullName evidence="3">Uncharacterized protein</fullName>
    </submittedName>
</protein>
<gene>
    <name evidence="2" type="ORF">MM171A00331_0010</name>
    <name evidence="3" type="ORF">MM171B00210_0028</name>
</gene>
<name>A0A6M3MAC8_9ZZZZ</name>
<evidence type="ECO:0000313" key="2">
    <source>
        <dbReference type="EMBL" id="QJB00593.1"/>
    </source>
</evidence>